<protein>
    <recommendedName>
        <fullName evidence="3">DUF2292 domain-containing protein</fullName>
    </recommendedName>
</protein>
<dbReference type="AlphaFoldDB" id="A0A0J7XWL9"/>
<accession>A0A0J7XWL9</accession>
<dbReference type="InterPro" id="IPR018743">
    <property type="entry name" value="DUF2292"/>
</dbReference>
<evidence type="ECO:0000313" key="2">
    <source>
        <dbReference type="Proteomes" id="UP000052268"/>
    </source>
</evidence>
<organism evidence="1 2">
    <name type="scientific">Novosphingobium barchaimii LL02</name>
    <dbReference type="NCBI Taxonomy" id="1114963"/>
    <lineage>
        <taxon>Bacteria</taxon>
        <taxon>Pseudomonadati</taxon>
        <taxon>Pseudomonadota</taxon>
        <taxon>Alphaproteobacteria</taxon>
        <taxon>Sphingomonadales</taxon>
        <taxon>Sphingomonadaceae</taxon>
        <taxon>Novosphingobium</taxon>
    </lineage>
</organism>
<dbReference type="OrthoDB" id="7451540at2"/>
<sequence length="61" mass="6946">MILRPNEPRTDAETDPTLEESLANVRDALGGMRFGQIVLTVHEGRVMQIDITQKHRFGQKK</sequence>
<dbReference type="Proteomes" id="UP000052268">
    <property type="component" value="Unassembled WGS sequence"/>
</dbReference>
<dbReference type="RefSeq" id="WP_059150969.1">
    <property type="nucleotide sequence ID" value="NZ_KQ130453.1"/>
</dbReference>
<dbReference type="EMBL" id="JACU01000004">
    <property type="protein sequence ID" value="KMS56106.1"/>
    <property type="molecule type" value="Genomic_DNA"/>
</dbReference>
<evidence type="ECO:0000313" key="1">
    <source>
        <dbReference type="EMBL" id="KMS56106.1"/>
    </source>
</evidence>
<proteinExistence type="predicted"/>
<gene>
    <name evidence="1" type="ORF">V474_14060</name>
</gene>
<dbReference type="PATRIC" id="fig|1114963.3.peg.1624"/>
<comment type="caution">
    <text evidence="1">The sequence shown here is derived from an EMBL/GenBank/DDBJ whole genome shotgun (WGS) entry which is preliminary data.</text>
</comment>
<keyword evidence="2" id="KW-1185">Reference proteome</keyword>
<dbReference type="Pfam" id="PF10055">
    <property type="entry name" value="DUF2292"/>
    <property type="match status" value="1"/>
</dbReference>
<name>A0A0J7XWL9_9SPHN</name>
<evidence type="ECO:0008006" key="3">
    <source>
        <dbReference type="Google" id="ProtNLM"/>
    </source>
</evidence>
<reference evidence="1 2" key="1">
    <citation type="journal article" date="2015" name="G3 (Bethesda)">
        <title>Insights into Ongoing Evolution of the Hexachlorocyclohexane Catabolic Pathway from Comparative Genomics of Ten Sphingomonadaceae Strains.</title>
        <authorList>
            <person name="Pearce S.L."/>
            <person name="Oakeshott J.G."/>
            <person name="Pandey G."/>
        </authorList>
    </citation>
    <scope>NUCLEOTIDE SEQUENCE [LARGE SCALE GENOMIC DNA]</scope>
    <source>
        <strain evidence="1 2">LL02</strain>
    </source>
</reference>